<feature type="region of interest" description="Disordered" evidence="1">
    <location>
        <begin position="331"/>
        <end position="353"/>
    </location>
</feature>
<evidence type="ECO:0000256" key="1">
    <source>
        <dbReference type="SAM" id="MobiDB-lite"/>
    </source>
</evidence>
<sequence length="382" mass="43225">MVFREGEKIISAIISRTNHIVGEVFRKRQRLHIRPSPPCVAIERSKIKRLLSLAKSYRKLGGTVQLREQLKEGQGVPKYPVPTATVPVVVIRPNLWTNDKLIQIGNGEDTPIMNSLLNRINLLDATEIRLYRSHSDLQGRSGVVFLLETSQYLPAYSAAGWSITAFPEDMTGLLDLGGKVLHTRLQEVTRIVNNTSFYPGNQLLGGYNIFIPDTIETDYFGRAAQFIWNEDKDWFTAAVHNNAELSNKLQKLEYLKTSVKGEAVGATVHPSVVKKEEPRKMSKYANIPNHLTDETSQDCEFSRGTTEVPKLEDLPNLLELRARKVQRTIRQTQSVRLHSKNATDKHHTSCSAEEFENRNNLVTSSFGKFKKSKRKKSDGKET</sequence>
<comment type="caution">
    <text evidence="2">The sequence shown here is derived from an EMBL/GenBank/DDBJ whole genome shotgun (WGS) entry which is preliminary data.</text>
</comment>
<proteinExistence type="predicted"/>
<dbReference type="Proteomes" id="UP001372834">
    <property type="component" value="Unassembled WGS sequence"/>
</dbReference>
<name>A0AAN8NP39_POLSC</name>
<dbReference type="AlphaFoldDB" id="A0AAN8NP39"/>
<evidence type="ECO:0000313" key="2">
    <source>
        <dbReference type="EMBL" id="KAK6623350.1"/>
    </source>
</evidence>
<reference evidence="2 3" key="1">
    <citation type="submission" date="2023-10" db="EMBL/GenBank/DDBJ databases">
        <title>Genomes of two closely related lineages of the louse Polyplax serrata with different host specificities.</title>
        <authorList>
            <person name="Martinu J."/>
            <person name="Tarabai H."/>
            <person name="Stefka J."/>
            <person name="Hypsa V."/>
        </authorList>
    </citation>
    <scope>NUCLEOTIDE SEQUENCE [LARGE SCALE GENOMIC DNA]</scope>
    <source>
        <strain evidence="2">HR10_N</strain>
    </source>
</reference>
<gene>
    <name evidence="2" type="ORF">RUM43_009202</name>
</gene>
<accession>A0AAN8NP39</accession>
<dbReference type="EMBL" id="JAWJWE010000038">
    <property type="protein sequence ID" value="KAK6623350.1"/>
    <property type="molecule type" value="Genomic_DNA"/>
</dbReference>
<protein>
    <submittedName>
        <fullName evidence="2">Uncharacterized protein</fullName>
    </submittedName>
</protein>
<evidence type="ECO:0000313" key="3">
    <source>
        <dbReference type="Proteomes" id="UP001372834"/>
    </source>
</evidence>
<organism evidence="2 3">
    <name type="scientific">Polyplax serrata</name>
    <name type="common">Common mouse louse</name>
    <dbReference type="NCBI Taxonomy" id="468196"/>
    <lineage>
        <taxon>Eukaryota</taxon>
        <taxon>Metazoa</taxon>
        <taxon>Ecdysozoa</taxon>
        <taxon>Arthropoda</taxon>
        <taxon>Hexapoda</taxon>
        <taxon>Insecta</taxon>
        <taxon>Pterygota</taxon>
        <taxon>Neoptera</taxon>
        <taxon>Paraneoptera</taxon>
        <taxon>Psocodea</taxon>
        <taxon>Troctomorpha</taxon>
        <taxon>Phthiraptera</taxon>
        <taxon>Anoplura</taxon>
        <taxon>Polyplacidae</taxon>
        <taxon>Polyplax</taxon>
    </lineage>
</organism>